<comment type="cofactor">
    <cofactor evidence="1">
        <name>pyridoxal 5'-phosphate</name>
        <dbReference type="ChEBI" id="CHEBI:597326"/>
    </cofactor>
</comment>
<dbReference type="PANTHER" id="PTHR43206:SF1">
    <property type="entry name" value="4-AMINOBUTYRATE AMINOTRANSFERASE, MITOCHONDRIAL"/>
    <property type="match status" value="1"/>
</dbReference>
<protein>
    <recommendedName>
        <fullName evidence="3">4-aminobutyrate--2-oxoglutarate transaminase</fullName>
        <ecNumber evidence="3">2.6.1.19</ecNumber>
    </recommendedName>
    <alternativeName>
        <fullName evidence="8">GABA aminotransferase</fullName>
    </alternativeName>
    <alternativeName>
        <fullName evidence="7">Gamma-amino-N-butyrate transaminase</fullName>
    </alternativeName>
</protein>
<dbReference type="GO" id="GO:0030170">
    <property type="term" value="F:pyridoxal phosphate binding"/>
    <property type="evidence" value="ECO:0007669"/>
    <property type="project" value="InterPro"/>
</dbReference>
<comment type="caution">
    <text evidence="10">The sequence shown here is derived from an EMBL/GenBank/DDBJ whole genome shotgun (WGS) entry which is preliminary data.</text>
</comment>
<reference evidence="10" key="1">
    <citation type="submission" date="2020-07" db="EMBL/GenBank/DDBJ databases">
        <title>The High-quality genome of the commercially important snow crab, Chionoecetes opilio.</title>
        <authorList>
            <person name="Jeong J.-H."/>
            <person name="Ryu S."/>
        </authorList>
    </citation>
    <scope>NUCLEOTIDE SEQUENCE</scope>
    <source>
        <strain evidence="10">MADBK_172401_WGS</strain>
        <tissue evidence="10">Digestive gland</tissue>
    </source>
</reference>
<comment type="similarity">
    <text evidence="2 9">Belongs to the class-III pyridoxal-phosphate-dependent aminotransferase family.</text>
</comment>
<dbReference type="FunFam" id="3.40.640.10:FF:000029">
    <property type="entry name" value="4-aminobutyrate aminotransferase, mitochondrial"/>
    <property type="match status" value="1"/>
</dbReference>
<dbReference type="Pfam" id="PF00202">
    <property type="entry name" value="Aminotran_3"/>
    <property type="match status" value="2"/>
</dbReference>
<dbReference type="GO" id="GO:0009450">
    <property type="term" value="P:gamma-aminobutyric acid catabolic process"/>
    <property type="evidence" value="ECO:0007669"/>
    <property type="project" value="TreeGrafter"/>
</dbReference>
<dbReference type="InterPro" id="IPR005814">
    <property type="entry name" value="Aminotrans_3"/>
</dbReference>
<dbReference type="InterPro" id="IPR015421">
    <property type="entry name" value="PyrdxlP-dep_Trfase_major"/>
</dbReference>
<evidence type="ECO:0000256" key="1">
    <source>
        <dbReference type="ARBA" id="ARBA00001933"/>
    </source>
</evidence>
<keyword evidence="6 9" id="KW-0663">Pyridoxal phosphate</keyword>
<dbReference type="SUPFAM" id="SSF53383">
    <property type="entry name" value="PLP-dependent transferases"/>
    <property type="match status" value="2"/>
</dbReference>
<sequence>MRVLSRNLLHLVRSHAARGAAATGGVRGHQTAPREAATPLVPNEPAAPKVLTAVPGPASGRHLKDLSEIQESNAVSLFVDYERSLGNYLVDADGNTLLDVFMQISSLPLGYNHPDLLNILNDPSNVKVFINSSSRLLPSPTWPMKLRSSLLRQIYLLFHLLHAYLLPGRLGVYRGSGEALQLGGVVALTSDVFQMAPKGLKHICTMACGSCSNENAFKAIYIWYRTKERGGSVDFTQEDIDSCMGNQAPGVPPTPASFHGAFHGRTMGCLATTHSKPIHKMDIPSLDWPIARFPLYKYPLEEHVRENQEEDRRCLEQVEELIHKYNSLGKPVAGIVVEPIQSEGGDNHASPQFFQQLQQIGKRTGAALLIDEVQTGGGPTGKIWCHEHFDLPEAPDIVTFSKKMLTGGYFCKEEFRPPQGYRICNTWMGDPSKVLMLKEVLNVINRDRLLDNVNETGDVLYKGLATLEQRFPQHINSLRGRNRGTYIAFDGNTGAKRDAIIGKLKQQGVHTGGCGDKTLRLRPALIFQPHHAHIFLDKLETVLTGL</sequence>
<name>A0A8J4YNW8_CHIOP</name>
<dbReference type="GO" id="GO:0005739">
    <property type="term" value="C:mitochondrion"/>
    <property type="evidence" value="ECO:0007669"/>
    <property type="project" value="TreeGrafter"/>
</dbReference>
<dbReference type="EC" id="2.6.1.19" evidence="3"/>
<dbReference type="AlphaFoldDB" id="A0A8J4YNW8"/>
<dbReference type="Gene3D" id="3.40.640.10">
    <property type="entry name" value="Type I PLP-dependent aspartate aminotransferase-like (Major domain)"/>
    <property type="match status" value="1"/>
</dbReference>
<evidence type="ECO:0000256" key="6">
    <source>
        <dbReference type="ARBA" id="ARBA00022898"/>
    </source>
</evidence>
<evidence type="ECO:0000256" key="5">
    <source>
        <dbReference type="ARBA" id="ARBA00022679"/>
    </source>
</evidence>
<evidence type="ECO:0000313" key="10">
    <source>
        <dbReference type="EMBL" id="KAG0730258.1"/>
    </source>
</evidence>
<evidence type="ECO:0000256" key="8">
    <source>
        <dbReference type="ARBA" id="ARBA00031787"/>
    </source>
</evidence>
<keyword evidence="4 10" id="KW-0032">Aminotransferase</keyword>
<keyword evidence="5" id="KW-0808">Transferase</keyword>
<evidence type="ECO:0000256" key="4">
    <source>
        <dbReference type="ARBA" id="ARBA00022576"/>
    </source>
</evidence>
<dbReference type="GO" id="GO:0034386">
    <property type="term" value="F:4-aminobutyrate:2-oxoglutarate transaminase activity"/>
    <property type="evidence" value="ECO:0007669"/>
    <property type="project" value="UniProtKB-EC"/>
</dbReference>
<proteinExistence type="inferred from homology"/>
<dbReference type="InterPro" id="IPR015424">
    <property type="entry name" value="PyrdxlP-dep_Trfase"/>
</dbReference>
<dbReference type="InterPro" id="IPR015422">
    <property type="entry name" value="PyrdxlP-dep_Trfase_small"/>
</dbReference>
<evidence type="ECO:0000313" key="11">
    <source>
        <dbReference type="Proteomes" id="UP000770661"/>
    </source>
</evidence>
<evidence type="ECO:0000256" key="9">
    <source>
        <dbReference type="RuleBase" id="RU003560"/>
    </source>
</evidence>
<dbReference type="Gene3D" id="3.90.1150.10">
    <property type="entry name" value="Aspartate Aminotransferase, domain 1"/>
    <property type="match status" value="2"/>
</dbReference>
<dbReference type="EMBL" id="JACEEZ010000329">
    <property type="protein sequence ID" value="KAG0730258.1"/>
    <property type="molecule type" value="Genomic_DNA"/>
</dbReference>
<keyword evidence="11" id="KW-1185">Reference proteome</keyword>
<organism evidence="10 11">
    <name type="scientific">Chionoecetes opilio</name>
    <name type="common">Atlantic snow crab</name>
    <name type="synonym">Cancer opilio</name>
    <dbReference type="NCBI Taxonomy" id="41210"/>
    <lineage>
        <taxon>Eukaryota</taxon>
        <taxon>Metazoa</taxon>
        <taxon>Ecdysozoa</taxon>
        <taxon>Arthropoda</taxon>
        <taxon>Crustacea</taxon>
        <taxon>Multicrustacea</taxon>
        <taxon>Malacostraca</taxon>
        <taxon>Eumalacostraca</taxon>
        <taxon>Eucarida</taxon>
        <taxon>Decapoda</taxon>
        <taxon>Pleocyemata</taxon>
        <taxon>Brachyura</taxon>
        <taxon>Eubrachyura</taxon>
        <taxon>Majoidea</taxon>
        <taxon>Majidae</taxon>
        <taxon>Chionoecetes</taxon>
    </lineage>
</organism>
<dbReference type="PANTHER" id="PTHR43206">
    <property type="entry name" value="AMINOTRANSFERASE"/>
    <property type="match status" value="1"/>
</dbReference>
<dbReference type="CDD" id="cd00610">
    <property type="entry name" value="OAT_like"/>
    <property type="match status" value="1"/>
</dbReference>
<gene>
    <name evidence="10" type="primary">ABAT_2</name>
    <name evidence="10" type="ORF">GWK47_028601</name>
</gene>
<evidence type="ECO:0000256" key="3">
    <source>
        <dbReference type="ARBA" id="ARBA00012912"/>
    </source>
</evidence>
<dbReference type="OrthoDB" id="5419315at2759"/>
<dbReference type="Proteomes" id="UP000770661">
    <property type="component" value="Unassembled WGS sequence"/>
</dbReference>
<accession>A0A8J4YNW8</accession>
<evidence type="ECO:0000256" key="2">
    <source>
        <dbReference type="ARBA" id="ARBA00008954"/>
    </source>
</evidence>
<evidence type="ECO:0000256" key="7">
    <source>
        <dbReference type="ARBA" id="ARBA00030204"/>
    </source>
</evidence>